<dbReference type="PANTHER" id="PTHR34568:SF1">
    <property type="entry name" value="DNA BINDING PROTEIN"/>
    <property type="match status" value="1"/>
</dbReference>
<sequence>MQGLSTSCVQQRFALIRCCDSNDKKSRRRKTREERRTMVESFINKYRISNSGKFPSLNLTHKEVGGSFYIVREIVRDIIQENRVLGPGSPSMKALTLEDCLDEYETENIPTSPQNEMLESCIGLAVDVKQIEVSTRVYTGKNTDASVKSDKVEIVSCNEDNDANFLHVIQPEPSYIQQNTSGAEDPESLVTIESQEMAMRTSSLQPEISGEISPEVQGDLGRCNDHEVAAPKPLDEALSKEGLVLNKDVEGNCISLNEADKVSTDNSELYKTTGTGYLPEEKGFVSSCPTSDHLLNNQISFEEEFPSLISSATKPDSELTCLRMDDLIEPSEGLVLNKDVEGNCISLSEADKVSTDNTEMYKTTGTGYLPEEKGFVSPCPKSDHLLNNLISFEEEFPSLISSATKPDSELTCLRMDDLIEPHAPLAIPDLPNEQGESSTQIQIDTSSILNETEQIENSILGDEEPKSISSVSQSSFSPASSISCSEAPPATQIHIVESTTPKTEHSSTVSLTSSAEEISATQPKDQKDDGSSAGKGSCCSSSSANAKEKIKSETNPVWNAIRTFVTAFFKFWSE</sequence>
<evidence type="ECO:0000313" key="4">
    <source>
        <dbReference type="Proteomes" id="UP001327560"/>
    </source>
</evidence>
<dbReference type="InterPro" id="IPR058942">
    <property type="entry name" value="AT3G52170-like"/>
</dbReference>
<feature type="compositionally biased region" description="Low complexity" evidence="1">
    <location>
        <begin position="531"/>
        <end position="544"/>
    </location>
</feature>
<dbReference type="Proteomes" id="UP001327560">
    <property type="component" value="Chromosome 4"/>
</dbReference>
<organism evidence="3 4">
    <name type="scientific">Canna indica</name>
    <name type="common">Indian-shot</name>
    <dbReference type="NCBI Taxonomy" id="4628"/>
    <lineage>
        <taxon>Eukaryota</taxon>
        <taxon>Viridiplantae</taxon>
        <taxon>Streptophyta</taxon>
        <taxon>Embryophyta</taxon>
        <taxon>Tracheophyta</taxon>
        <taxon>Spermatophyta</taxon>
        <taxon>Magnoliopsida</taxon>
        <taxon>Liliopsida</taxon>
        <taxon>Zingiberales</taxon>
        <taxon>Cannaceae</taxon>
        <taxon>Canna</taxon>
    </lineage>
</organism>
<dbReference type="InterPro" id="IPR058941">
    <property type="entry name" value="HTH_AT3G52170-like"/>
</dbReference>
<evidence type="ECO:0000313" key="3">
    <source>
        <dbReference type="EMBL" id="WOL03770.1"/>
    </source>
</evidence>
<feature type="compositionally biased region" description="Polar residues" evidence="1">
    <location>
        <begin position="498"/>
        <end position="523"/>
    </location>
</feature>
<feature type="region of interest" description="Disordered" evidence="1">
    <location>
        <begin position="498"/>
        <end position="552"/>
    </location>
</feature>
<feature type="domain" description="AT3G52170-like helix-turn-helix" evidence="2">
    <location>
        <begin position="31"/>
        <end position="79"/>
    </location>
</feature>
<evidence type="ECO:0000256" key="1">
    <source>
        <dbReference type="SAM" id="MobiDB-lite"/>
    </source>
</evidence>
<name>A0AAQ3K9W9_9LILI</name>
<dbReference type="Pfam" id="PF25896">
    <property type="entry name" value="HTH_AT3G52170"/>
    <property type="match status" value="1"/>
</dbReference>
<dbReference type="EMBL" id="CP136893">
    <property type="protein sequence ID" value="WOL03770.1"/>
    <property type="molecule type" value="Genomic_DNA"/>
</dbReference>
<protein>
    <recommendedName>
        <fullName evidence="2">AT3G52170-like helix-turn-helix domain-containing protein</fullName>
    </recommendedName>
</protein>
<dbReference type="PANTHER" id="PTHR34568">
    <property type="entry name" value="RRM DOMAIN-CONTAINING PROTEIN"/>
    <property type="match status" value="1"/>
</dbReference>
<reference evidence="3 4" key="1">
    <citation type="submission" date="2023-10" db="EMBL/GenBank/DDBJ databases">
        <title>Chromosome-scale genome assembly provides insights into flower coloration mechanisms of Canna indica.</title>
        <authorList>
            <person name="Li C."/>
        </authorList>
    </citation>
    <scope>NUCLEOTIDE SEQUENCE [LARGE SCALE GENOMIC DNA]</scope>
    <source>
        <tissue evidence="3">Flower</tissue>
    </source>
</reference>
<gene>
    <name evidence="3" type="ORF">Cni_G12490</name>
</gene>
<accession>A0AAQ3K9W9</accession>
<evidence type="ECO:0000259" key="2">
    <source>
        <dbReference type="Pfam" id="PF25896"/>
    </source>
</evidence>
<keyword evidence="4" id="KW-1185">Reference proteome</keyword>
<proteinExistence type="predicted"/>
<dbReference type="AlphaFoldDB" id="A0AAQ3K9W9"/>